<dbReference type="PANTHER" id="PTHR33604">
    <property type="entry name" value="OSJNBA0004B13.7 PROTEIN"/>
    <property type="match status" value="1"/>
</dbReference>
<evidence type="ECO:0000256" key="2">
    <source>
        <dbReference type="ARBA" id="ARBA00023157"/>
    </source>
</evidence>
<feature type="compositionally biased region" description="Basic residues" evidence="3">
    <location>
        <begin position="828"/>
        <end position="838"/>
    </location>
</feature>
<evidence type="ECO:0000313" key="6">
    <source>
        <dbReference type="Proteomes" id="UP000320333"/>
    </source>
</evidence>
<dbReference type="SUPFAM" id="SSF53448">
    <property type="entry name" value="Nucleotide-diphospho-sugar transferases"/>
    <property type="match status" value="1"/>
</dbReference>
<feature type="non-terminal residue" evidence="5">
    <location>
        <position position="1006"/>
    </location>
</feature>
<comment type="caution">
    <text evidence="5">The sequence shown here is derived from an EMBL/GenBank/DDBJ whole genome shotgun (WGS) entry which is preliminary data.</text>
</comment>
<dbReference type="GO" id="GO:0016020">
    <property type="term" value="C:membrane"/>
    <property type="evidence" value="ECO:0007669"/>
    <property type="project" value="InterPro"/>
</dbReference>
<feature type="region of interest" description="Disordered" evidence="3">
    <location>
        <begin position="819"/>
        <end position="839"/>
    </location>
</feature>
<dbReference type="Gene3D" id="3.90.550.10">
    <property type="entry name" value="Spore Coat Polysaccharide Biosynthesis Protein SpsA, Chain A"/>
    <property type="match status" value="2"/>
</dbReference>
<evidence type="ECO:0000259" key="4">
    <source>
        <dbReference type="Pfam" id="PF09258"/>
    </source>
</evidence>
<feature type="domain" description="Glycosyl transferase 64" evidence="4">
    <location>
        <begin position="778"/>
        <end position="991"/>
    </location>
</feature>
<dbReference type="InterPro" id="IPR015338">
    <property type="entry name" value="GT64_dom"/>
</dbReference>
<keyword evidence="6" id="KW-1185">Reference proteome</keyword>
<dbReference type="AlphaFoldDB" id="A0A507EWZ8"/>
<evidence type="ECO:0000256" key="3">
    <source>
        <dbReference type="SAM" id="MobiDB-lite"/>
    </source>
</evidence>
<sequence>MTRKAHRPFLRPSRLWKAALLIASVCLMVHYWGVMNSGIVESTGIDSDFSNSPNQTTALPWEHVCIIGNAQKEADAVRTHSMWNNQIPSFWFVWGEPISSGDSRPIPYPSNVHLVHTGEKKSWADGILYLLNIARQNYDCEYIFTHDDDLSFYVKDEKNSRSLHQVLSEILLKHQPAVAGFPWAVGDSTIATMKSISEHYKGAEVSPLTGFDSGMVLYHKSIVDFFIPYSPRGEGGFTGHWSLCAHFINLFAPHIFRGNAIRINAIGYTNLISFDNVPEEERSQPKVLKNGLITHGESRHPYEYHMNEPLKIFLSNGMKNRQQRWGRDMGLQDLVWDVKMAPQYSTLLQLSADPKKHRSFDRSQVLKGIEEFYDLHHPILSKNKWIRDSFSDQELNEFLDGIESKGRDFSFVIHIFTLNRQESFDKLWASINQANRIHRPVSLHVHLDSGKADNNAPFFFYVEHLRGLVSPHGPVQISVSSSPKGLRGNIMDAWTPTSSNEYGIFLEDDISVSRHFLEFAEQLVARYLHPRGTPGSTTKCIGISLYNQKFDEVNDKDWSVSTGSLHHPYLLQQPQSWGAIYAPEAWNDFRKWFFAQPPDFNPLIPNSMTNRWLKTKSWKKFLIRYMYSKGKFMLYPNFPGFLSLTTNRLEVGTNDKAQSGPYRTMMLKRFNVPLLDLTRIGDSGLEMESVKYLKSVTSRDSGGRVRLDLHLTATDGTTSKLPNSLDQITPLLPSARSKTSPNLPQMDKLKVFNAYFHEVPDFQALTEGITPKSFDKCTLILEPQHQDTKALMDQLQHYHLVSALDVIFVVWDQTFGKPPQVNAPSRSNPKKRNKRRKQPQYDFQVPIEFIIPNTSNLSSKHKSIANADIQTDCIISASTEWRIPHYELDFAISMFQGHFFNHLIGFNPRGHSHVPSSEASEEWSYVVGKSQNAVSILANGFVYHRKYLGMTSLAFNRISGAASDEGWRQCDYVLLNMLIANATKMGPVVIESPGLPPTNSTWSNEA</sequence>
<dbReference type="GO" id="GO:0016757">
    <property type="term" value="F:glycosyltransferase activity"/>
    <property type="evidence" value="ECO:0007669"/>
    <property type="project" value="InterPro"/>
</dbReference>
<dbReference type="OrthoDB" id="2014201at2759"/>
<protein>
    <recommendedName>
        <fullName evidence="4">Glycosyl transferase 64 domain-containing protein</fullName>
    </recommendedName>
</protein>
<reference evidence="5 6" key="1">
    <citation type="journal article" date="2019" name="Sci. Rep.">
        <title>Comparative genomics of chytrid fungi reveal insights into the obligate biotrophic and pathogenic lifestyle of Synchytrium endobioticum.</title>
        <authorList>
            <person name="van de Vossenberg B.T.L.H."/>
            <person name="Warris S."/>
            <person name="Nguyen H.D.T."/>
            <person name="van Gent-Pelzer M.P.E."/>
            <person name="Joly D.L."/>
            <person name="van de Geest H.C."/>
            <person name="Bonants P.J.M."/>
            <person name="Smith D.S."/>
            <person name="Levesque C.A."/>
            <person name="van der Lee T.A.J."/>
        </authorList>
    </citation>
    <scope>NUCLEOTIDE SEQUENCE [LARGE SCALE GENOMIC DNA]</scope>
    <source>
        <strain evidence="5 6">CBS 675.73</strain>
    </source>
</reference>
<keyword evidence="1" id="KW-0808">Transferase</keyword>
<dbReference type="Proteomes" id="UP000320333">
    <property type="component" value="Unassembled WGS sequence"/>
</dbReference>
<keyword evidence="2" id="KW-1015">Disulfide bond</keyword>
<dbReference type="PANTHER" id="PTHR33604:SF3">
    <property type="entry name" value="OSJNBA0004B13.7 PROTEIN"/>
    <property type="match status" value="1"/>
</dbReference>
<evidence type="ECO:0000313" key="5">
    <source>
        <dbReference type="EMBL" id="TPX68424.1"/>
    </source>
</evidence>
<dbReference type="Pfam" id="PF09258">
    <property type="entry name" value="Glyco_transf_64"/>
    <property type="match status" value="1"/>
</dbReference>
<organism evidence="5 6">
    <name type="scientific">Chytriomyces confervae</name>
    <dbReference type="NCBI Taxonomy" id="246404"/>
    <lineage>
        <taxon>Eukaryota</taxon>
        <taxon>Fungi</taxon>
        <taxon>Fungi incertae sedis</taxon>
        <taxon>Chytridiomycota</taxon>
        <taxon>Chytridiomycota incertae sedis</taxon>
        <taxon>Chytridiomycetes</taxon>
        <taxon>Chytridiales</taxon>
        <taxon>Chytriomycetaceae</taxon>
        <taxon>Chytriomyces</taxon>
    </lineage>
</organism>
<dbReference type="EMBL" id="QEAP01000358">
    <property type="protein sequence ID" value="TPX68424.1"/>
    <property type="molecule type" value="Genomic_DNA"/>
</dbReference>
<dbReference type="InterPro" id="IPR029044">
    <property type="entry name" value="Nucleotide-diphossugar_trans"/>
</dbReference>
<name>A0A507EWZ8_9FUNG</name>
<accession>A0A507EWZ8</accession>
<evidence type="ECO:0000256" key="1">
    <source>
        <dbReference type="ARBA" id="ARBA00022679"/>
    </source>
</evidence>
<gene>
    <name evidence="5" type="ORF">CcCBS67573_g07200</name>
</gene>
<proteinExistence type="predicted"/>